<dbReference type="GO" id="GO:0005886">
    <property type="term" value="C:plasma membrane"/>
    <property type="evidence" value="ECO:0007669"/>
    <property type="project" value="TreeGrafter"/>
</dbReference>
<dbReference type="Proteomes" id="UP000334019">
    <property type="component" value="Chromosome"/>
</dbReference>
<dbReference type="InterPro" id="IPR007401">
    <property type="entry name" value="DUF454"/>
</dbReference>
<sequence>MGPDPAAPSSSRPARALWFAGGWVAVGLGGLGAVLPGLPTTGFFILAASCFARSSPRFERWVLDLPTVGPLVRDHRAGLGMPRRAKVLAVSMIVAMSAVSAVVALESAVARAALGAVAGVGVWYVLVRVPTREVVLGRQAAAGADGEEWT</sequence>
<dbReference type="PANTHER" id="PTHR35813:SF1">
    <property type="entry name" value="INNER MEMBRANE PROTEIN YBAN"/>
    <property type="match status" value="1"/>
</dbReference>
<proteinExistence type="predicted"/>
<protein>
    <submittedName>
        <fullName evidence="2">DUF454 family protein</fullName>
    </submittedName>
</protein>
<dbReference type="RefSeq" id="WP_153759072.1">
    <property type="nucleotide sequence ID" value="NZ_CP045851.1"/>
</dbReference>
<dbReference type="Pfam" id="PF04304">
    <property type="entry name" value="DUF454"/>
    <property type="match status" value="1"/>
</dbReference>
<name>A0A5Q2RHB0_9ACTN</name>
<keyword evidence="3" id="KW-1185">Reference proteome</keyword>
<organism evidence="2 3">
    <name type="scientific">Actinomarinicola tropica</name>
    <dbReference type="NCBI Taxonomy" id="2789776"/>
    <lineage>
        <taxon>Bacteria</taxon>
        <taxon>Bacillati</taxon>
        <taxon>Actinomycetota</taxon>
        <taxon>Acidimicrobiia</taxon>
        <taxon>Acidimicrobiales</taxon>
        <taxon>Iamiaceae</taxon>
        <taxon>Actinomarinicola</taxon>
    </lineage>
</organism>
<keyword evidence="1" id="KW-0472">Membrane</keyword>
<dbReference type="KEGG" id="atq:GH723_07490"/>
<evidence type="ECO:0000313" key="3">
    <source>
        <dbReference type="Proteomes" id="UP000334019"/>
    </source>
</evidence>
<feature type="transmembrane region" description="Helical" evidence="1">
    <location>
        <begin position="20"/>
        <end position="51"/>
    </location>
</feature>
<feature type="transmembrane region" description="Helical" evidence="1">
    <location>
        <begin position="109"/>
        <end position="127"/>
    </location>
</feature>
<feature type="transmembrane region" description="Helical" evidence="1">
    <location>
        <begin position="85"/>
        <end position="103"/>
    </location>
</feature>
<keyword evidence="1" id="KW-1133">Transmembrane helix</keyword>
<evidence type="ECO:0000313" key="2">
    <source>
        <dbReference type="EMBL" id="QGG94964.1"/>
    </source>
</evidence>
<accession>A0A5Q2RHB0</accession>
<keyword evidence="1" id="KW-0812">Transmembrane</keyword>
<dbReference type="EMBL" id="CP045851">
    <property type="protein sequence ID" value="QGG94964.1"/>
    <property type="molecule type" value="Genomic_DNA"/>
</dbReference>
<dbReference type="PANTHER" id="PTHR35813">
    <property type="entry name" value="INNER MEMBRANE PROTEIN YBAN"/>
    <property type="match status" value="1"/>
</dbReference>
<reference evidence="2 3" key="1">
    <citation type="submission" date="2019-11" db="EMBL/GenBank/DDBJ databases">
        <authorList>
            <person name="He Y."/>
        </authorList>
    </citation>
    <scope>NUCLEOTIDE SEQUENCE [LARGE SCALE GENOMIC DNA]</scope>
    <source>
        <strain evidence="2 3">SCSIO 58843</strain>
    </source>
</reference>
<evidence type="ECO:0000256" key="1">
    <source>
        <dbReference type="SAM" id="Phobius"/>
    </source>
</evidence>
<gene>
    <name evidence="2" type="ORF">GH723_07490</name>
</gene>
<dbReference type="AlphaFoldDB" id="A0A5Q2RHB0"/>